<keyword evidence="13" id="KW-1185">Reference proteome</keyword>
<comment type="similarity">
    <text evidence="2 9">Belongs to the glycosyl hydrolase 35 family.</text>
</comment>
<dbReference type="InterPro" id="IPR017853">
    <property type="entry name" value="GH"/>
</dbReference>
<dbReference type="SUPFAM" id="SSF117100">
    <property type="entry name" value="Beta-galactosidase LacA, domain 3"/>
    <property type="match status" value="1"/>
</dbReference>
<protein>
    <recommendedName>
        <fullName evidence="3 8">Beta-galactosidase</fullName>
        <ecNumber evidence="3 8">3.2.1.23</ecNumber>
    </recommendedName>
</protein>
<dbReference type="Gene3D" id="2.60.120.260">
    <property type="entry name" value="Galactose-binding domain-like"/>
    <property type="match status" value="2"/>
</dbReference>
<dbReference type="Pfam" id="PF01301">
    <property type="entry name" value="Glyco_hydro_35"/>
    <property type="match status" value="1"/>
</dbReference>
<dbReference type="InterPro" id="IPR036833">
    <property type="entry name" value="BetaGal_dom3_sf"/>
</dbReference>
<reference evidence="12" key="1">
    <citation type="submission" date="2021-12" db="EMBL/GenBank/DDBJ databases">
        <title>Curvularia clavata genome.</title>
        <authorList>
            <person name="Cao Y."/>
        </authorList>
    </citation>
    <scope>NUCLEOTIDE SEQUENCE</scope>
    <source>
        <strain evidence="12">Yc1106</strain>
    </source>
</reference>
<dbReference type="Pfam" id="PF13363">
    <property type="entry name" value="BetaGal_dom3"/>
    <property type="match status" value="1"/>
</dbReference>
<dbReference type="Gene3D" id="2.60.390.10">
    <property type="entry name" value="Beta-galactosidase, domain 3"/>
    <property type="match status" value="1"/>
</dbReference>
<dbReference type="FunFam" id="3.20.20.80:FF:000040">
    <property type="entry name" value="Beta-galactosidase A"/>
    <property type="match status" value="1"/>
</dbReference>
<dbReference type="Gene3D" id="3.20.20.80">
    <property type="entry name" value="Glycosidases"/>
    <property type="match status" value="1"/>
</dbReference>
<evidence type="ECO:0000256" key="7">
    <source>
        <dbReference type="ARBA" id="ARBA00023295"/>
    </source>
</evidence>
<dbReference type="InterPro" id="IPR031330">
    <property type="entry name" value="Gly_Hdrlase_35_cat"/>
</dbReference>
<dbReference type="InterPro" id="IPR025300">
    <property type="entry name" value="BetaGal_jelly_roll_dom"/>
</dbReference>
<sequence>MKSFVGLGGAVALGCLAVESAARAVAYGSPAEWIKPYKREALQDIVTWDKDSLFVNGERIFLYSGEVHPYRLPVPDLYIDVFQKIKALGFNGVSFYVDWALLEGKPGVYREEGVFDLQPFFDAAKEAGIYLLARPGPYINAEVSGGGFPGWIQRINGTLRTRAPDFLAATDNYMKNIGATIAKAQITNGGPIILVQPENEYTQATNAIKPFPDPVYMSYVEEQLRNASIVMPLISNDASAKGNNAPGQPAAVDIYGHDGYPLGFDCANPTRWPDNNLPTNWHDLHEKQSPSTPYSIVEFQSGSFDPWGGPGFDKCGILVGAEFNRVFYKQLYSFGVTILNLYMTYGGTNWGNLGHPGGYTSYDYAAPIREDRQVDREKYSELKMQAHFMKASPAYLTASRGNASTSTWTTSSDLSVTPAYGNKTTFYFLRHAQYNSLASTSYQLKISTSAFGNITVPQMNGTALTLNGRDAKVHVADYDIGGTNVAYSTAEIFTWQKYEDKTVLVVYGGPGETHELSIEATGLEVLEGDVKSVATRGHTLLSFQADATRKVAKLGTDKPIYVYMLDRGEAYKYWSVDQAPHDASNPVVLKAGYLMRTAKVSGDTLALTGDVNATTPIEIIGGSAGVSKLTFNGQDVAHEVSKEGTLTATIDLPKLNLNLPKLNELEWKYIDSLPEIQPGYDDSKWVSANSNRTYNSLRPLTTPVSLYSSDYGFHTGTLLYRGTFTATGSETTFQISTQGGSAFGSSVWLDSQFLGSWRGYDAAMNGNSTFTLPNLTKGKKYTFTVVIDNQGLDENWTIGTETMKNPRGILNYQLSGHAASDITWKLTGNLGGEDYRDISRGPLNEGGLYVERQGLHLPGALSATNAGWKSSAGPVTDGLSAPGIGFFATEFNLDVPTGYDVPLSFTFTNSTSSSTGGNSVPAYRVQLYVNGWQYGKYVSNVGPQTKFPVPEGILNYKGTNYLGVSVWGLDAGETKVAGLELSVDAQIWSGLGEVKFVEGEEYGARDGAY</sequence>
<evidence type="ECO:0000256" key="10">
    <source>
        <dbReference type="SAM" id="SignalP"/>
    </source>
</evidence>
<dbReference type="InterPro" id="IPR018954">
    <property type="entry name" value="Betagal_dom2"/>
</dbReference>
<keyword evidence="6" id="KW-0325">Glycoprotein</keyword>
<dbReference type="InterPro" id="IPR008979">
    <property type="entry name" value="Galactose-bd-like_sf"/>
</dbReference>
<dbReference type="SUPFAM" id="SSF51011">
    <property type="entry name" value="Glycosyl hydrolase domain"/>
    <property type="match status" value="1"/>
</dbReference>
<dbReference type="FunFam" id="2.60.120.260:FF:000065">
    <property type="entry name" value="Beta-galactosidase A"/>
    <property type="match status" value="1"/>
</dbReference>
<dbReference type="PRINTS" id="PR00742">
    <property type="entry name" value="GLHYDRLASE35"/>
</dbReference>
<keyword evidence="5 8" id="KW-0378">Hydrolase</keyword>
<dbReference type="InterPro" id="IPR019801">
    <property type="entry name" value="Glyco_hydro_35_CS"/>
</dbReference>
<dbReference type="SMART" id="SM01029">
    <property type="entry name" value="BetaGal_dom2"/>
    <property type="match status" value="1"/>
</dbReference>
<dbReference type="PROSITE" id="PS01182">
    <property type="entry name" value="GLYCOSYL_HYDROL_F35"/>
    <property type="match status" value="1"/>
</dbReference>
<dbReference type="SUPFAM" id="SSF49785">
    <property type="entry name" value="Galactose-binding domain-like"/>
    <property type="match status" value="2"/>
</dbReference>
<evidence type="ECO:0000256" key="6">
    <source>
        <dbReference type="ARBA" id="ARBA00023180"/>
    </source>
</evidence>
<evidence type="ECO:0000256" key="2">
    <source>
        <dbReference type="ARBA" id="ARBA00009809"/>
    </source>
</evidence>
<dbReference type="VEuPathDB" id="FungiDB:yc1106_01700"/>
<keyword evidence="4 10" id="KW-0732">Signal</keyword>
<evidence type="ECO:0000313" key="12">
    <source>
        <dbReference type="EMBL" id="USP74426.1"/>
    </source>
</evidence>
<dbReference type="AlphaFoldDB" id="A0A9Q8Z1K6"/>
<evidence type="ECO:0000256" key="1">
    <source>
        <dbReference type="ARBA" id="ARBA00001412"/>
    </source>
</evidence>
<organism evidence="12 13">
    <name type="scientific">Curvularia clavata</name>
    <dbReference type="NCBI Taxonomy" id="95742"/>
    <lineage>
        <taxon>Eukaryota</taxon>
        <taxon>Fungi</taxon>
        <taxon>Dikarya</taxon>
        <taxon>Ascomycota</taxon>
        <taxon>Pezizomycotina</taxon>
        <taxon>Dothideomycetes</taxon>
        <taxon>Pleosporomycetidae</taxon>
        <taxon>Pleosporales</taxon>
        <taxon>Pleosporineae</taxon>
        <taxon>Pleosporaceae</taxon>
        <taxon>Curvularia</taxon>
    </lineage>
</organism>
<evidence type="ECO:0000256" key="5">
    <source>
        <dbReference type="ARBA" id="ARBA00022801"/>
    </source>
</evidence>
<dbReference type="EMBL" id="CP089274">
    <property type="protein sequence ID" value="USP74426.1"/>
    <property type="molecule type" value="Genomic_DNA"/>
</dbReference>
<evidence type="ECO:0000256" key="3">
    <source>
        <dbReference type="ARBA" id="ARBA00012756"/>
    </source>
</evidence>
<dbReference type="GO" id="GO:0005975">
    <property type="term" value="P:carbohydrate metabolic process"/>
    <property type="evidence" value="ECO:0007669"/>
    <property type="project" value="InterPro"/>
</dbReference>
<dbReference type="InterPro" id="IPR001944">
    <property type="entry name" value="Glycoside_Hdrlase_35"/>
</dbReference>
<proteinExistence type="inferred from homology"/>
<dbReference type="Proteomes" id="UP001056012">
    <property type="component" value="Chromosome 1"/>
</dbReference>
<dbReference type="EC" id="3.2.1.23" evidence="3 8"/>
<dbReference type="PANTHER" id="PTHR23421">
    <property type="entry name" value="BETA-GALACTOSIDASE RELATED"/>
    <property type="match status" value="1"/>
</dbReference>
<dbReference type="InterPro" id="IPR025972">
    <property type="entry name" value="BetaGal_dom3"/>
</dbReference>
<feature type="chain" id="PRO_5040395347" description="Beta-galactosidase" evidence="10">
    <location>
        <begin position="23"/>
        <end position="1009"/>
    </location>
</feature>
<name>A0A9Q8Z1K6_CURCL</name>
<dbReference type="PROSITE" id="PS51257">
    <property type="entry name" value="PROKAR_LIPOPROTEIN"/>
    <property type="match status" value="1"/>
</dbReference>
<feature type="signal peptide" evidence="10">
    <location>
        <begin position="1"/>
        <end position="22"/>
    </location>
</feature>
<evidence type="ECO:0000259" key="11">
    <source>
        <dbReference type="SMART" id="SM01029"/>
    </source>
</evidence>
<feature type="domain" description="Beta-galactosidase" evidence="11">
    <location>
        <begin position="395"/>
        <end position="573"/>
    </location>
</feature>
<evidence type="ECO:0000256" key="4">
    <source>
        <dbReference type="ARBA" id="ARBA00022729"/>
    </source>
</evidence>
<dbReference type="GO" id="GO:0004565">
    <property type="term" value="F:beta-galactosidase activity"/>
    <property type="evidence" value="ECO:0007669"/>
    <property type="project" value="UniProtKB-EC"/>
</dbReference>
<dbReference type="SUPFAM" id="SSF51445">
    <property type="entry name" value="(Trans)glycosidases"/>
    <property type="match status" value="1"/>
</dbReference>
<comment type="catalytic activity">
    <reaction evidence="1 8">
        <text>Hydrolysis of terminal non-reducing beta-D-galactose residues in beta-D-galactosides.</text>
        <dbReference type="EC" id="3.2.1.23"/>
    </reaction>
</comment>
<dbReference type="Pfam" id="PF13364">
    <property type="entry name" value="BetaGal_ABD2"/>
    <property type="match status" value="2"/>
</dbReference>
<evidence type="ECO:0000256" key="9">
    <source>
        <dbReference type="RuleBase" id="RU003679"/>
    </source>
</evidence>
<keyword evidence="7 8" id="KW-0326">Glycosidase</keyword>
<dbReference type="OrthoDB" id="1657402at2759"/>
<accession>A0A9Q8Z1K6</accession>
<dbReference type="Pfam" id="PF10435">
    <property type="entry name" value="BetaGal_dom2"/>
    <property type="match status" value="1"/>
</dbReference>
<dbReference type="FunFam" id="2.60.120.260:FF:000088">
    <property type="entry name" value="Beta-galactosidase A"/>
    <property type="match status" value="1"/>
</dbReference>
<evidence type="ECO:0000256" key="8">
    <source>
        <dbReference type="RuleBase" id="RU000675"/>
    </source>
</evidence>
<gene>
    <name evidence="12" type="ORF">yc1106_01700</name>
</gene>
<dbReference type="InterPro" id="IPR037110">
    <property type="entry name" value="Betagal_dom2_sf"/>
</dbReference>
<dbReference type="Gene3D" id="2.102.20.10">
    <property type="entry name" value="Beta-galactosidase, domain 2"/>
    <property type="match status" value="1"/>
</dbReference>
<evidence type="ECO:0000313" key="13">
    <source>
        <dbReference type="Proteomes" id="UP001056012"/>
    </source>
</evidence>